<comment type="subunit">
    <text evidence="2">Interacts with coenzyme Q.</text>
</comment>
<gene>
    <name evidence="5" type="ORF">CEUSTIGMA_g9390.t1</name>
</gene>
<dbReference type="CDD" id="cd07813">
    <property type="entry name" value="COQ10p_like"/>
    <property type="match status" value="1"/>
</dbReference>
<dbReference type="GO" id="GO:0005739">
    <property type="term" value="C:mitochondrion"/>
    <property type="evidence" value="ECO:0007669"/>
    <property type="project" value="TreeGrafter"/>
</dbReference>
<dbReference type="EMBL" id="BEGY01000073">
    <property type="protein sequence ID" value="GAX81962.1"/>
    <property type="molecule type" value="Genomic_DNA"/>
</dbReference>
<dbReference type="PANTHER" id="PTHR12901:SF10">
    <property type="entry name" value="COENZYME Q-BINDING PROTEIN COQ10, MITOCHONDRIAL"/>
    <property type="match status" value="1"/>
</dbReference>
<comment type="function">
    <text evidence="3">Required for the function of coenzyme Q in the respiratory chain. May serve as a chaperone or may be involved in the transport of Q6 from its site of synthesis to the catalytic sites of the respiratory complexes.</text>
</comment>
<sequence>MTDNTCFSGRDSTSINGHTVPLASQFARSGPVLRPYSAKIGASFVAPAHLHFTCSTLSVRSPSWSHLASRPCADSLFRSPSCTIPSQTHNFRTFFNSSEKPSKKFRQRRLMGWSAEQFYHVVADVEQYHEFVPWCQKSRLLGKPVPVPASTARTAGTISSAAGACRHMVLRVDAELEVGFQLLVERYISRVSLEPSRRVHSEVSNSLLFHHLDSTWGFEPGPTPASCWLTFDVDFAFNSAMYTNLADVFFSQVVQQMVGAFEGRCTELYGHSSLTRGIDCHDH</sequence>
<evidence type="ECO:0000256" key="2">
    <source>
        <dbReference type="ARBA" id="ARBA00011814"/>
    </source>
</evidence>
<dbReference type="Pfam" id="PF03364">
    <property type="entry name" value="Polyketide_cyc"/>
    <property type="match status" value="1"/>
</dbReference>
<comment type="similarity">
    <text evidence="1">Belongs to the COQ10 family.</text>
</comment>
<keyword evidence="6" id="KW-1185">Reference proteome</keyword>
<evidence type="ECO:0000256" key="1">
    <source>
        <dbReference type="ARBA" id="ARBA00006885"/>
    </source>
</evidence>
<evidence type="ECO:0000259" key="4">
    <source>
        <dbReference type="Pfam" id="PF03364"/>
    </source>
</evidence>
<dbReference type="STRING" id="1157962.A0A250XGB7"/>
<dbReference type="AlphaFoldDB" id="A0A250XGB7"/>
<organism evidence="5 6">
    <name type="scientific">Chlamydomonas eustigma</name>
    <dbReference type="NCBI Taxonomy" id="1157962"/>
    <lineage>
        <taxon>Eukaryota</taxon>
        <taxon>Viridiplantae</taxon>
        <taxon>Chlorophyta</taxon>
        <taxon>core chlorophytes</taxon>
        <taxon>Chlorophyceae</taxon>
        <taxon>CS clade</taxon>
        <taxon>Chlamydomonadales</taxon>
        <taxon>Chlamydomonadaceae</taxon>
        <taxon>Chlamydomonas</taxon>
    </lineage>
</organism>
<protein>
    <recommendedName>
        <fullName evidence="4">Coenzyme Q-binding protein COQ10 START domain-containing protein</fullName>
    </recommendedName>
</protein>
<dbReference type="SUPFAM" id="SSF55961">
    <property type="entry name" value="Bet v1-like"/>
    <property type="match status" value="1"/>
</dbReference>
<evidence type="ECO:0000256" key="3">
    <source>
        <dbReference type="ARBA" id="ARBA00024947"/>
    </source>
</evidence>
<proteinExistence type="inferred from homology"/>
<dbReference type="PANTHER" id="PTHR12901">
    <property type="entry name" value="SPERM PROTEIN HOMOLOG"/>
    <property type="match status" value="1"/>
</dbReference>
<evidence type="ECO:0000313" key="6">
    <source>
        <dbReference type="Proteomes" id="UP000232323"/>
    </source>
</evidence>
<reference evidence="5 6" key="1">
    <citation type="submission" date="2017-08" db="EMBL/GenBank/DDBJ databases">
        <title>Acidophilic green algal genome provides insights into adaptation to an acidic environment.</title>
        <authorList>
            <person name="Hirooka S."/>
            <person name="Hirose Y."/>
            <person name="Kanesaki Y."/>
            <person name="Higuchi S."/>
            <person name="Fujiwara T."/>
            <person name="Onuma R."/>
            <person name="Era A."/>
            <person name="Ohbayashi R."/>
            <person name="Uzuka A."/>
            <person name="Nozaki H."/>
            <person name="Yoshikawa H."/>
            <person name="Miyagishima S.Y."/>
        </authorList>
    </citation>
    <scope>NUCLEOTIDE SEQUENCE [LARGE SCALE GENOMIC DNA]</scope>
    <source>
        <strain evidence="5 6">NIES-2499</strain>
    </source>
</reference>
<dbReference type="Proteomes" id="UP000232323">
    <property type="component" value="Unassembled WGS sequence"/>
</dbReference>
<dbReference type="InterPro" id="IPR023393">
    <property type="entry name" value="START-like_dom_sf"/>
</dbReference>
<dbReference type="Gene3D" id="3.30.530.20">
    <property type="match status" value="1"/>
</dbReference>
<dbReference type="GO" id="GO:0045333">
    <property type="term" value="P:cellular respiration"/>
    <property type="evidence" value="ECO:0007669"/>
    <property type="project" value="InterPro"/>
</dbReference>
<evidence type="ECO:0000313" key="5">
    <source>
        <dbReference type="EMBL" id="GAX81962.1"/>
    </source>
</evidence>
<dbReference type="OrthoDB" id="292693at2759"/>
<comment type="caution">
    <text evidence="5">The sequence shown here is derived from an EMBL/GenBank/DDBJ whole genome shotgun (WGS) entry which is preliminary data.</text>
</comment>
<name>A0A250XGB7_9CHLO</name>
<dbReference type="GO" id="GO:0048039">
    <property type="term" value="F:ubiquinone binding"/>
    <property type="evidence" value="ECO:0007669"/>
    <property type="project" value="InterPro"/>
</dbReference>
<accession>A0A250XGB7</accession>
<dbReference type="InterPro" id="IPR005031">
    <property type="entry name" value="COQ10_START"/>
</dbReference>
<feature type="domain" description="Coenzyme Q-binding protein COQ10 START" evidence="4">
    <location>
        <begin position="114"/>
        <end position="262"/>
    </location>
</feature>
<dbReference type="InterPro" id="IPR044996">
    <property type="entry name" value="COQ10-like"/>
</dbReference>